<evidence type="ECO:0000313" key="1">
    <source>
        <dbReference type="EMBL" id="EMD36595.1"/>
    </source>
</evidence>
<gene>
    <name evidence="1" type="ORF">CERSUDRAFT_115633</name>
</gene>
<evidence type="ECO:0000313" key="2">
    <source>
        <dbReference type="Proteomes" id="UP000016930"/>
    </source>
</evidence>
<dbReference type="HOGENOM" id="CLU_2739799_0_0_1"/>
<dbReference type="Proteomes" id="UP000016930">
    <property type="component" value="Unassembled WGS sequence"/>
</dbReference>
<dbReference type="AlphaFoldDB" id="M2QWS7"/>
<sequence length="71" mass="7282">MNGPSQRGCSFVGFSERRNIGIQEGSALGAVARGGASVAGCCSLIGKSAQYVSATDPTYDTSVGTIQFFLM</sequence>
<dbReference type="EMBL" id="KB445798">
    <property type="protein sequence ID" value="EMD36595.1"/>
    <property type="molecule type" value="Genomic_DNA"/>
</dbReference>
<proteinExistence type="predicted"/>
<keyword evidence="2" id="KW-1185">Reference proteome</keyword>
<name>M2QWS7_CERS8</name>
<protein>
    <submittedName>
        <fullName evidence="1">Uncharacterized protein</fullName>
    </submittedName>
</protein>
<accession>M2QWS7</accession>
<organism evidence="1 2">
    <name type="scientific">Ceriporiopsis subvermispora (strain B)</name>
    <name type="common">White-rot fungus</name>
    <name type="synonym">Gelatoporia subvermispora</name>
    <dbReference type="NCBI Taxonomy" id="914234"/>
    <lineage>
        <taxon>Eukaryota</taxon>
        <taxon>Fungi</taxon>
        <taxon>Dikarya</taxon>
        <taxon>Basidiomycota</taxon>
        <taxon>Agaricomycotina</taxon>
        <taxon>Agaricomycetes</taxon>
        <taxon>Polyporales</taxon>
        <taxon>Gelatoporiaceae</taxon>
        <taxon>Gelatoporia</taxon>
    </lineage>
</organism>
<reference evidence="1 2" key="1">
    <citation type="journal article" date="2012" name="Proc. Natl. Acad. Sci. U.S.A.">
        <title>Comparative genomics of Ceriporiopsis subvermispora and Phanerochaete chrysosporium provide insight into selective ligninolysis.</title>
        <authorList>
            <person name="Fernandez-Fueyo E."/>
            <person name="Ruiz-Duenas F.J."/>
            <person name="Ferreira P."/>
            <person name="Floudas D."/>
            <person name="Hibbett D.S."/>
            <person name="Canessa P."/>
            <person name="Larrondo L.F."/>
            <person name="James T.Y."/>
            <person name="Seelenfreund D."/>
            <person name="Lobos S."/>
            <person name="Polanco R."/>
            <person name="Tello M."/>
            <person name="Honda Y."/>
            <person name="Watanabe T."/>
            <person name="Watanabe T."/>
            <person name="Ryu J.S."/>
            <person name="Kubicek C.P."/>
            <person name="Schmoll M."/>
            <person name="Gaskell J."/>
            <person name="Hammel K.E."/>
            <person name="St John F.J."/>
            <person name="Vanden Wymelenberg A."/>
            <person name="Sabat G."/>
            <person name="Splinter BonDurant S."/>
            <person name="Syed K."/>
            <person name="Yadav J.S."/>
            <person name="Doddapaneni H."/>
            <person name="Subramanian V."/>
            <person name="Lavin J.L."/>
            <person name="Oguiza J.A."/>
            <person name="Perez G."/>
            <person name="Pisabarro A.G."/>
            <person name="Ramirez L."/>
            <person name="Santoyo F."/>
            <person name="Master E."/>
            <person name="Coutinho P.M."/>
            <person name="Henrissat B."/>
            <person name="Lombard V."/>
            <person name="Magnuson J.K."/>
            <person name="Kuees U."/>
            <person name="Hori C."/>
            <person name="Igarashi K."/>
            <person name="Samejima M."/>
            <person name="Held B.W."/>
            <person name="Barry K.W."/>
            <person name="LaButti K.M."/>
            <person name="Lapidus A."/>
            <person name="Lindquist E.A."/>
            <person name="Lucas S.M."/>
            <person name="Riley R."/>
            <person name="Salamov A.A."/>
            <person name="Hoffmeister D."/>
            <person name="Schwenk D."/>
            <person name="Hadar Y."/>
            <person name="Yarden O."/>
            <person name="de Vries R.P."/>
            <person name="Wiebenga A."/>
            <person name="Stenlid J."/>
            <person name="Eastwood D."/>
            <person name="Grigoriev I.V."/>
            <person name="Berka R.M."/>
            <person name="Blanchette R.A."/>
            <person name="Kersten P."/>
            <person name="Martinez A.T."/>
            <person name="Vicuna R."/>
            <person name="Cullen D."/>
        </authorList>
    </citation>
    <scope>NUCLEOTIDE SEQUENCE [LARGE SCALE GENOMIC DNA]</scope>
    <source>
        <strain evidence="1 2">B</strain>
    </source>
</reference>